<dbReference type="Gene3D" id="1.25.40.390">
    <property type="match status" value="1"/>
</dbReference>
<dbReference type="Proteomes" id="UP000321291">
    <property type="component" value="Chromosome"/>
</dbReference>
<dbReference type="OrthoDB" id="5694214at2"/>
<evidence type="ECO:0000259" key="8">
    <source>
        <dbReference type="Pfam" id="PF14322"/>
    </source>
</evidence>
<proteinExistence type="inferred from homology"/>
<evidence type="ECO:0000313" key="10">
    <source>
        <dbReference type="Proteomes" id="UP000321291"/>
    </source>
</evidence>
<sequence>MKKLFKNSNWVVFAAMVSVIVSISSCKKFLDKAPLSNITPQDYLNDESQLQAYVLGQYPNILPGHSQWTFGTFGTDANTDNMAGMSMDNKYAPGLWLVGATGGDWDFGSIYPLNYFLETVLPKWKAGTISGDESSIKQDIGEIYFLRAYVYFTKLQALGDFPIVRNTLPDDKEILTQESKRMPSTEVARFILSDLDSASLLMGVESPDGGSKNRLSKYCAELFKSRVALYEGTWLKYFKGTAFVPNGPNWPGAAKDYNANYQFPSGSIDGEIQYFLQQAMSSAKIVADAVPIVSNTGIIQSPNNENPYFSMFGAVDMSGYSEVLLWRQYSKALGLTHNVQVYEELGNDGVGTTRSMVESFLMANGLPIYAAGSGYEGDDSIESLKANRDDRLQLFLKEPGDTNVLLNASMGDHATVIEPIPQIWSSNAEQKYTTGYAIRKGLNYDGAHAGNGQGYTGCIIFRATEAYLNYIEASYERNGSLDADAMKYWQAIRKRAKVSTDINATISATVMAKETADWGAYSAGKLVGPTLYNIRRERRDELMAEGLRFMDLKRWRSLDQLIANPAHIEGFKLWGPIKNWYTSDQLIYGSSNSKAVVSDPSLSKYLRPYEILASSTGYNGVRWTMAHYLSPIAAENFIITESTNGDASTSPIYQNPGWPTEAGKGAE</sequence>
<dbReference type="AlphaFoldDB" id="A0A5B8VKR4"/>
<feature type="domain" description="RagB/SusD" evidence="7">
    <location>
        <begin position="342"/>
        <end position="578"/>
    </location>
</feature>
<organism evidence="9 10">
    <name type="scientific">Arachidicoccus ginsenosidivorans</name>
    <dbReference type="NCBI Taxonomy" id="496057"/>
    <lineage>
        <taxon>Bacteria</taxon>
        <taxon>Pseudomonadati</taxon>
        <taxon>Bacteroidota</taxon>
        <taxon>Chitinophagia</taxon>
        <taxon>Chitinophagales</taxon>
        <taxon>Chitinophagaceae</taxon>
        <taxon>Arachidicoccus</taxon>
    </lineage>
</organism>
<dbReference type="Pfam" id="PF14322">
    <property type="entry name" value="SusD-like_3"/>
    <property type="match status" value="1"/>
</dbReference>
<evidence type="ECO:0000313" key="9">
    <source>
        <dbReference type="EMBL" id="QEC72117.1"/>
    </source>
</evidence>
<feature type="domain" description="SusD-like N-terminal" evidence="8">
    <location>
        <begin position="28"/>
        <end position="229"/>
    </location>
</feature>
<keyword evidence="4" id="KW-0472">Membrane</keyword>
<dbReference type="KEGG" id="agi:FSB73_10990"/>
<dbReference type="InterPro" id="IPR011990">
    <property type="entry name" value="TPR-like_helical_dom_sf"/>
</dbReference>
<evidence type="ECO:0000256" key="2">
    <source>
        <dbReference type="ARBA" id="ARBA00006275"/>
    </source>
</evidence>
<dbReference type="Pfam" id="PF07980">
    <property type="entry name" value="SusD_RagB"/>
    <property type="match status" value="1"/>
</dbReference>
<evidence type="ECO:0000259" key="7">
    <source>
        <dbReference type="Pfam" id="PF07980"/>
    </source>
</evidence>
<keyword evidence="10" id="KW-1185">Reference proteome</keyword>
<dbReference type="PROSITE" id="PS51257">
    <property type="entry name" value="PROKAR_LIPOPROTEIN"/>
    <property type="match status" value="1"/>
</dbReference>
<dbReference type="GO" id="GO:0009279">
    <property type="term" value="C:cell outer membrane"/>
    <property type="evidence" value="ECO:0007669"/>
    <property type="project" value="UniProtKB-SubCell"/>
</dbReference>
<comment type="subcellular location">
    <subcellularLocation>
        <location evidence="1">Cell outer membrane</location>
    </subcellularLocation>
</comment>
<dbReference type="InterPro" id="IPR033985">
    <property type="entry name" value="SusD-like_N"/>
</dbReference>
<keyword evidence="5" id="KW-0998">Cell outer membrane</keyword>
<evidence type="ECO:0000256" key="6">
    <source>
        <dbReference type="SAM" id="MobiDB-lite"/>
    </source>
</evidence>
<comment type="similarity">
    <text evidence="2">Belongs to the SusD family.</text>
</comment>
<protein>
    <submittedName>
        <fullName evidence="9">RagB/SusD family nutrient uptake outer membrane protein</fullName>
    </submittedName>
</protein>
<gene>
    <name evidence="9" type="ORF">FSB73_10990</name>
</gene>
<accession>A0A5B8VKR4</accession>
<dbReference type="SUPFAM" id="SSF48452">
    <property type="entry name" value="TPR-like"/>
    <property type="match status" value="1"/>
</dbReference>
<feature type="region of interest" description="Disordered" evidence="6">
    <location>
        <begin position="646"/>
        <end position="667"/>
    </location>
</feature>
<dbReference type="RefSeq" id="WP_146781843.1">
    <property type="nucleotide sequence ID" value="NZ_CP042434.1"/>
</dbReference>
<evidence type="ECO:0000256" key="3">
    <source>
        <dbReference type="ARBA" id="ARBA00022729"/>
    </source>
</evidence>
<name>A0A5B8VKR4_9BACT</name>
<evidence type="ECO:0000256" key="5">
    <source>
        <dbReference type="ARBA" id="ARBA00023237"/>
    </source>
</evidence>
<evidence type="ECO:0000256" key="4">
    <source>
        <dbReference type="ARBA" id="ARBA00023136"/>
    </source>
</evidence>
<dbReference type="InterPro" id="IPR012944">
    <property type="entry name" value="SusD_RagB_dom"/>
</dbReference>
<dbReference type="EMBL" id="CP042434">
    <property type="protein sequence ID" value="QEC72117.1"/>
    <property type="molecule type" value="Genomic_DNA"/>
</dbReference>
<evidence type="ECO:0000256" key="1">
    <source>
        <dbReference type="ARBA" id="ARBA00004442"/>
    </source>
</evidence>
<keyword evidence="3" id="KW-0732">Signal</keyword>
<reference evidence="9 10" key="1">
    <citation type="journal article" date="2017" name="Int. J. Syst. Evol. Microbiol.">
        <title>Arachidicoccus ginsenosidivorans sp. nov., with ginsenoside-converting activity isolated from ginseng cultivating soil.</title>
        <authorList>
            <person name="Siddiqi M.Z."/>
            <person name="Aslam Z."/>
            <person name="Im W.T."/>
        </authorList>
    </citation>
    <scope>NUCLEOTIDE SEQUENCE [LARGE SCALE GENOMIC DNA]</scope>
    <source>
        <strain evidence="9 10">Gsoil 809</strain>
    </source>
</reference>